<dbReference type="GO" id="GO:0005829">
    <property type="term" value="C:cytosol"/>
    <property type="evidence" value="ECO:0007669"/>
    <property type="project" value="TreeGrafter"/>
</dbReference>
<gene>
    <name evidence="5" type="ORF">FC32_GL001616</name>
</gene>
<dbReference type="Proteomes" id="UP000051324">
    <property type="component" value="Unassembled WGS sequence"/>
</dbReference>
<keyword evidence="3" id="KW-0804">Transcription</keyword>
<keyword evidence="6" id="KW-1185">Reference proteome</keyword>
<protein>
    <submittedName>
        <fullName evidence="5">Transcriptional regulator</fullName>
    </submittedName>
</protein>
<dbReference type="SUPFAM" id="SSF46689">
    <property type="entry name" value="Homeodomain-like"/>
    <property type="match status" value="1"/>
</dbReference>
<dbReference type="InterPro" id="IPR009057">
    <property type="entry name" value="Homeodomain-like_sf"/>
</dbReference>
<evidence type="ECO:0000256" key="1">
    <source>
        <dbReference type="ARBA" id="ARBA00023015"/>
    </source>
</evidence>
<dbReference type="PATRIC" id="fig|1423724.4.peg.1680"/>
<evidence type="ECO:0000256" key="2">
    <source>
        <dbReference type="ARBA" id="ARBA00023125"/>
    </source>
</evidence>
<dbReference type="InterPro" id="IPR032687">
    <property type="entry name" value="AraC-type_N"/>
</dbReference>
<evidence type="ECO:0000313" key="6">
    <source>
        <dbReference type="Proteomes" id="UP000051324"/>
    </source>
</evidence>
<dbReference type="Pfam" id="PF12625">
    <property type="entry name" value="Arabinose_bd"/>
    <property type="match status" value="1"/>
</dbReference>
<comment type="caution">
    <text evidence="5">The sequence shown here is derived from an EMBL/GenBank/DDBJ whole genome shotgun (WGS) entry which is preliminary data.</text>
</comment>
<dbReference type="eggNOG" id="COG2207">
    <property type="taxonomic scope" value="Bacteria"/>
</dbReference>
<dbReference type="GO" id="GO:0000976">
    <property type="term" value="F:transcription cis-regulatory region binding"/>
    <property type="evidence" value="ECO:0007669"/>
    <property type="project" value="TreeGrafter"/>
</dbReference>
<sequence>MSLVEKFMIDGQYEKLLVANQLDPKKVLQIAKLPRDTFAHQHLKLTEQEYFALINAIETLANDPLFATKLVASDDIETFSPPIFAAYCSKNGYQFLKRLAQYKKLIGPVIYELTSQQDVVTVTLTTFSAKEILPPFFVKSEFAFMMHLISSATNQKIKPVKITATFQDDSVALIEYYGVHFEFASSNTITFKLTDLLFPFTTENTSMLEYLEPELKKKLAELAVDESYAKRVRTALVELLPRGKAAIGAIAQSLGVSKRTLQRKLKSENTSFQQQLTATREMLAKNYLLNDTLTPDDIAFLLAYQETNSFLRAFNAWTGMSAQKYRQEKS</sequence>
<feature type="domain" description="HTH araC/xylS-type" evidence="4">
    <location>
        <begin position="230"/>
        <end position="328"/>
    </location>
</feature>
<dbReference type="STRING" id="1423724.FC32_GL001616"/>
<reference evidence="5 6" key="1">
    <citation type="journal article" date="2015" name="Genome Announc.">
        <title>Expanding the biotechnology potential of lactobacilli through comparative genomics of 213 strains and associated genera.</title>
        <authorList>
            <person name="Sun Z."/>
            <person name="Harris H.M."/>
            <person name="McCann A."/>
            <person name="Guo C."/>
            <person name="Argimon S."/>
            <person name="Zhang W."/>
            <person name="Yang X."/>
            <person name="Jeffery I.B."/>
            <person name="Cooney J.C."/>
            <person name="Kagawa T.F."/>
            <person name="Liu W."/>
            <person name="Song Y."/>
            <person name="Salvetti E."/>
            <person name="Wrobel A."/>
            <person name="Rasinkangas P."/>
            <person name="Parkhill J."/>
            <person name="Rea M.C."/>
            <person name="O'Sullivan O."/>
            <person name="Ritari J."/>
            <person name="Douillard F.P."/>
            <person name="Paul Ross R."/>
            <person name="Yang R."/>
            <person name="Briner A.E."/>
            <person name="Felis G.E."/>
            <person name="de Vos W.M."/>
            <person name="Barrangou R."/>
            <person name="Klaenhammer T.R."/>
            <person name="Caufield P.W."/>
            <person name="Cui Y."/>
            <person name="Zhang H."/>
            <person name="O'Toole P.W."/>
        </authorList>
    </citation>
    <scope>NUCLEOTIDE SEQUENCE [LARGE SCALE GENOMIC DNA]</scope>
    <source>
        <strain evidence="5 6">DSM 16634</strain>
    </source>
</reference>
<dbReference type="Pfam" id="PF12833">
    <property type="entry name" value="HTH_18"/>
    <property type="match status" value="1"/>
</dbReference>
<dbReference type="Gene3D" id="1.10.10.60">
    <property type="entry name" value="Homeodomain-like"/>
    <property type="match status" value="1"/>
</dbReference>
<organism evidence="5 6">
    <name type="scientific">Ligilactobacillus apodemi DSM 16634 = JCM 16172</name>
    <dbReference type="NCBI Taxonomy" id="1423724"/>
    <lineage>
        <taxon>Bacteria</taxon>
        <taxon>Bacillati</taxon>
        <taxon>Bacillota</taxon>
        <taxon>Bacilli</taxon>
        <taxon>Lactobacillales</taxon>
        <taxon>Lactobacillaceae</taxon>
        <taxon>Ligilactobacillus</taxon>
    </lineage>
</organism>
<evidence type="ECO:0000259" key="4">
    <source>
        <dbReference type="PROSITE" id="PS01124"/>
    </source>
</evidence>
<name>A0A0R1U214_9LACO</name>
<dbReference type="PANTHER" id="PTHR47894:SF1">
    <property type="entry name" value="HTH-TYPE TRANSCRIPTIONAL REGULATOR VQSM"/>
    <property type="match status" value="1"/>
</dbReference>
<dbReference type="SMART" id="SM00342">
    <property type="entry name" value="HTH_ARAC"/>
    <property type="match status" value="1"/>
</dbReference>
<dbReference type="InterPro" id="IPR018060">
    <property type="entry name" value="HTH_AraC"/>
</dbReference>
<evidence type="ECO:0000313" key="5">
    <source>
        <dbReference type="EMBL" id="KRL87389.1"/>
    </source>
</evidence>
<dbReference type="GO" id="GO:0003700">
    <property type="term" value="F:DNA-binding transcription factor activity"/>
    <property type="evidence" value="ECO:0007669"/>
    <property type="project" value="InterPro"/>
</dbReference>
<evidence type="ECO:0000256" key="3">
    <source>
        <dbReference type="ARBA" id="ARBA00023163"/>
    </source>
</evidence>
<accession>A0A0R1U214</accession>
<keyword evidence="1" id="KW-0805">Transcription regulation</keyword>
<proteinExistence type="predicted"/>
<dbReference type="PROSITE" id="PS01124">
    <property type="entry name" value="HTH_ARAC_FAMILY_2"/>
    <property type="match status" value="1"/>
</dbReference>
<dbReference type="AlphaFoldDB" id="A0A0R1U214"/>
<dbReference type="EMBL" id="AZFT01000002">
    <property type="protein sequence ID" value="KRL87389.1"/>
    <property type="molecule type" value="Genomic_DNA"/>
</dbReference>
<dbReference type="PANTHER" id="PTHR47894">
    <property type="entry name" value="HTH-TYPE TRANSCRIPTIONAL REGULATOR GADX"/>
    <property type="match status" value="1"/>
</dbReference>
<keyword evidence="2" id="KW-0238">DNA-binding</keyword>